<proteinExistence type="predicted"/>
<accession>A0A7S6WP34</accession>
<dbReference type="EMBL" id="CP061839">
    <property type="protein sequence ID" value="QOW60708.1"/>
    <property type="molecule type" value="Genomic_DNA"/>
</dbReference>
<name>A0A7S6WP34_9SPIR</name>
<protein>
    <submittedName>
        <fullName evidence="1">Bacteriophage abortive infection AbiH family protein</fullName>
    </submittedName>
</protein>
<dbReference type="InterPro" id="IPR025935">
    <property type="entry name" value="AbiH"/>
</dbReference>
<dbReference type="AlphaFoldDB" id="A0A7S6WP34"/>
<dbReference type="Pfam" id="PF14253">
    <property type="entry name" value="AbiH"/>
    <property type="match status" value="1"/>
</dbReference>
<dbReference type="Proteomes" id="UP000593915">
    <property type="component" value="Chromosome"/>
</dbReference>
<evidence type="ECO:0000313" key="1">
    <source>
        <dbReference type="EMBL" id="QOW60708.1"/>
    </source>
</evidence>
<evidence type="ECO:0000313" key="2">
    <source>
        <dbReference type="Proteomes" id="UP000593915"/>
    </source>
</evidence>
<gene>
    <name evidence="1" type="ORF">IFE08_13080</name>
</gene>
<organism evidence="1 2">
    <name type="scientific">Treponema pedis</name>
    <dbReference type="NCBI Taxonomy" id="409322"/>
    <lineage>
        <taxon>Bacteria</taxon>
        <taxon>Pseudomonadati</taxon>
        <taxon>Spirochaetota</taxon>
        <taxon>Spirochaetia</taxon>
        <taxon>Spirochaetales</taxon>
        <taxon>Treponemataceae</taxon>
        <taxon>Treponema</taxon>
    </lineage>
</organism>
<sequence length="303" mass="36262">MTLFIIGNGFDIHHGYDTSYLKFKEFLKSKHYPVGSLNLIDYFPVDDTSMWTDFENQLEYIDFYDIGSDYVNRLSAEMSDKEYERAYSINSSLQDSFEEVPKIMNDALCHALSEFLYEVEQEKIKKPKSYFDELFNHDDIFITFNYTNLLEELYNINSASIKHIHGIYTIPHFDKHDPDLKYNEPSIIFGHGNFAKSEDQDLIYEYNPFEPHKSLKYVNQQLKKNYQINQWINFIRNNTFTNIEIIGHNLGVVDAPYFKELNKIIDKSIKIYYWLYNQNEENQKKETLKQYFIGHKIEIKYYP</sequence>
<dbReference type="RefSeq" id="WP_194076165.1">
    <property type="nucleotide sequence ID" value="NZ_CP061839.1"/>
</dbReference>
<reference evidence="1 2" key="1">
    <citation type="submission" date="2020-09" db="EMBL/GenBank/DDBJ databases">
        <title>Characterization of Treponema spp. from bovine digital dermatitis in Korea.</title>
        <authorList>
            <person name="Espiritu H.M."/>
            <person name="Cho Y.I."/>
            <person name="Mamuad L."/>
        </authorList>
    </citation>
    <scope>NUCLEOTIDE SEQUENCE [LARGE SCALE GENOMIC DNA]</scope>
    <source>
        <strain evidence="1 2">KS1</strain>
    </source>
</reference>